<evidence type="ECO:0000256" key="9">
    <source>
        <dbReference type="ARBA" id="ARBA00022989"/>
    </source>
</evidence>
<comment type="pathway">
    <text evidence="2">Phospholipid metabolism; phosphatidylglycerol biosynthesis; phosphatidylglycerol from CDP-diacylglycerol: step 1/2.</text>
</comment>
<evidence type="ECO:0000256" key="5">
    <source>
        <dbReference type="ARBA" id="ARBA00014944"/>
    </source>
</evidence>
<keyword evidence="19" id="KW-1185">Reference proteome</keyword>
<evidence type="ECO:0000313" key="18">
    <source>
        <dbReference type="EMBL" id="MBD1388697.1"/>
    </source>
</evidence>
<evidence type="ECO:0000256" key="1">
    <source>
        <dbReference type="ARBA" id="ARBA00004141"/>
    </source>
</evidence>
<comment type="subcellular location">
    <subcellularLocation>
        <location evidence="1">Membrane</location>
        <topology evidence="1">Multi-pass membrane protein</topology>
    </subcellularLocation>
</comment>
<evidence type="ECO:0000256" key="4">
    <source>
        <dbReference type="ARBA" id="ARBA00013170"/>
    </source>
</evidence>
<keyword evidence="6" id="KW-0444">Lipid biosynthesis</keyword>
<dbReference type="EMBL" id="JACXAF010000004">
    <property type="protein sequence ID" value="MBD1388697.1"/>
    <property type="molecule type" value="Genomic_DNA"/>
</dbReference>
<feature type="transmembrane region" description="Helical" evidence="17">
    <location>
        <begin position="7"/>
        <end position="26"/>
    </location>
</feature>
<accession>A0A8J6UPL0</accession>
<keyword evidence="10" id="KW-0443">Lipid metabolism</keyword>
<evidence type="ECO:0000256" key="13">
    <source>
        <dbReference type="ARBA" id="ARBA00023264"/>
    </source>
</evidence>
<dbReference type="GO" id="GO:0008444">
    <property type="term" value="F:CDP-diacylglycerol-glycerol-3-phosphate 3-phosphatidyltransferase activity"/>
    <property type="evidence" value="ECO:0007669"/>
    <property type="project" value="UniProtKB-UniRule"/>
</dbReference>
<dbReference type="NCBIfam" id="TIGR00560">
    <property type="entry name" value="pgsA"/>
    <property type="match status" value="1"/>
</dbReference>
<comment type="caution">
    <text evidence="18">The sequence shown here is derived from an EMBL/GenBank/DDBJ whole genome shotgun (WGS) entry which is preliminary data.</text>
</comment>
<evidence type="ECO:0000256" key="2">
    <source>
        <dbReference type="ARBA" id="ARBA00005042"/>
    </source>
</evidence>
<dbReference type="EC" id="2.7.8.5" evidence="4 15"/>
<feature type="transmembrane region" description="Helical" evidence="17">
    <location>
        <begin position="147"/>
        <end position="172"/>
    </location>
</feature>
<keyword evidence="12" id="KW-0594">Phospholipid biosynthesis</keyword>
<dbReference type="InterPro" id="IPR043130">
    <property type="entry name" value="CDP-OH_PTrfase_TM_dom"/>
</dbReference>
<dbReference type="InterPro" id="IPR004570">
    <property type="entry name" value="Phosphatidylglycerol_P_synth"/>
</dbReference>
<dbReference type="PROSITE" id="PS00379">
    <property type="entry name" value="CDP_ALCOHOL_P_TRANSF"/>
    <property type="match status" value="1"/>
</dbReference>
<reference evidence="18" key="1">
    <citation type="submission" date="2020-09" db="EMBL/GenBank/DDBJ databases">
        <title>A novel bacterium of genus Neiella, isolated from South China Sea.</title>
        <authorList>
            <person name="Huang H."/>
            <person name="Mo K."/>
            <person name="Hu Y."/>
        </authorList>
    </citation>
    <scope>NUCLEOTIDE SEQUENCE</scope>
    <source>
        <strain evidence="18">HB171785</strain>
    </source>
</reference>
<keyword evidence="9 17" id="KW-1133">Transmembrane helix</keyword>
<evidence type="ECO:0000256" key="14">
    <source>
        <dbReference type="ARBA" id="ARBA00048586"/>
    </source>
</evidence>
<feature type="transmembrane region" description="Helical" evidence="17">
    <location>
        <begin position="32"/>
        <end position="51"/>
    </location>
</feature>
<dbReference type="AlphaFoldDB" id="A0A8J6UPL0"/>
<dbReference type="GO" id="GO:0005886">
    <property type="term" value="C:plasma membrane"/>
    <property type="evidence" value="ECO:0007669"/>
    <property type="project" value="TreeGrafter"/>
</dbReference>
<name>A0A8J6UPL0_9GAMM</name>
<dbReference type="PIRSF" id="PIRSF000847">
    <property type="entry name" value="Phos_ph_gly_syn"/>
    <property type="match status" value="1"/>
</dbReference>
<evidence type="ECO:0000256" key="17">
    <source>
        <dbReference type="SAM" id="Phobius"/>
    </source>
</evidence>
<proteinExistence type="inferred from homology"/>
<evidence type="ECO:0000256" key="15">
    <source>
        <dbReference type="NCBIfam" id="TIGR00560"/>
    </source>
</evidence>
<dbReference type="InterPro" id="IPR048254">
    <property type="entry name" value="CDP_ALCOHOL_P_TRANSF_CS"/>
</dbReference>
<dbReference type="Pfam" id="PF01066">
    <property type="entry name" value="CDP-OH_P_transf"/>
    <property type="match status" value="1"/>
</dbReference>
<keyword evidence="11 17" id="KW-0472">Membrane</keyword>
<evidence type="ECO:0000256" key="11">
    <source>
        <dbReference type="ARBA" id="ARBA00023136"/>
    </source>
</evidence>
<evidence type="ECO:0000256" key="8">
    <source>
        <dbReference type="ARBA" id="ARBA00022692"/>
    </source>
</evidence>
<dbReference type="RefSeq" id="WP_191143799.1">
    <property type="nucleotide sequence ID" value="NZ_JACXAF010000004.1"/>
</dbReference>
<evidence type="ECO:0000256" key="3">
    <source>
        <dbReference type="ARBA" id="ARBA00010441"/>
    </source>
</evidence>
<gene>
    <name evidence="18" type="primary">pgsA</name>
    <name evidence="18" type="ORF">IC617_04590</name>
</gene>
<comment type="catalytic activity">
    <reaction evidence="14">
        <text>a CDP-1,2-diacyl-sn-glycerol + sn-glycerol 3-phosphate = a 1,2-diacyl-sn-glycero-3-phospho-(1'-sn-glycero-3'-phosphate) + CMP + H(+)</text>
        <dbReference type="Rhea" id="RHEA:12593"/>
        <dbReference type="ChEBI" id="CHEBI:15378"/>
        <dbReference type="ChEBI" id="CHEBI:57597"/>
        <dbReference type="ChEBI" id="CHEBI:58332"/>
        <dbReference type="ChEBI" id="CHEBI:60110"/>
        <dbReference type="ChEBI" id="CHEBI:60377"/>
        <dbReference type="EC" id="2.7.8.5"/>
    </reaction>
</comment>
<sequence length="182" mass="20652">MFTLPNILTLFRIFLIPVFVVMFYLPVADQNFYAMLVFLIASLTDYADGYLARKLQQTSPFGAFLDPVADKLMVVVALVLVAVDFNSLWITIPAIIMIGREIVISALREWMAELGERAAVAVGNIGKWKTMVQMLSLGGLVWQQSEYMVYLAIALFYVAALLTLWSMMIYLASAWRFMKKRT</sequence>
<evidence type="ECO:0000256" key="10">
    <source>
        <dbReference type="ARBA" id="ARBA00023098"/>
    </source>
</evidence>
<organism evidence="18 19">
    <name type="scientific">Neiella litorisoli</name>
    <dbReference type="NCBI Taxonomy" id="2771431"/>
    <lineage>
        <taxon>Bacteria</taxon>
        <taxon>Pseudomonadati</taxon>
        <taxon>Pseudomonadota</taxon>
        <taxon>Gammaproteobacteria</taxon>
        <taxon>Alteromonadales</taxon>
        <taxon>Echinimonadaceae</taxon>
        <taxon>Neiella</taxon>
    </lineage>
</organism>
<keyword evidence="13" id="KW-1208">Phospholipid metabolism</keyword>
<dbReference type="InterPro" id="IPR050324">
    <property type="entry name" value="CDP-alcohol_PTase-I"/>
</dbReference>
<evidence type="ECO:0000313" key="19">
    <source>
        <dbReference type="Proteomes" id="UP000638014"/>
    </source>
</evidence>
<dbReference type="PANTHER" id="PTHR14269">
    <property type="entry name" value="CDP-DIACYLGLYCEROL--GLYCEROL-3-PHOSPHATE 3-PHOSPHATIDYLTRANSFERASE-RELATED"/>
    <property type="match status" value="1"/>
</dbReference>
<dbReference type="PANTHER" id="PTHR14269:SF62">
    <property type="entry name" value="CDP-DIACYLGLYCEROL--GLYCEROL-3-PHOSPHATE 3-PHOSPHATIDYLTRANSFERASE 1, CHLOROPLASTIC"/>
    <property type="match status" value="1"/>
</dbReference>
<feature type="transmembrane region" description="Helical" evidence="17">
    <location>
        <begin position="72"/>
        <end position="98"/>
    </location>
</feature>
<evidence type="ECO:0000256" key="16">
    <source>
        <dbReference type="RuleBase" id="RU003750"/>
    </source>
</evidence>
<dbReference type="InterPro" id="IPR000462">
    <property type="entry name" value="CDP-OH_P_trans"/>
</dbReference>
<dbReference type="Gene3D" id="1.20.120.1760">
    <property type="match status" value="1"/>
</dbReference>
<dbReference type="Proteomes" id="UP000638014">
    <property type="component" value="Unassembled WGS sequence"/>
</dbReference>
<evidence type="ECO:0000256" key="6">
    <source>
        <dbReference type="ARBA" id="ARBA00022516"/>
    </source>
</evidence>
<keyword evidence="8 17" id="KW-0812">Transmembrane</keyword>
<comment type="similarity">
    <text evidence="3 16">Belongs to the CDP-alcohol phosphatidyltransferase class-I family.</text>
</comment>
<evidence type="ECO:0000256" key="7">
    <source>
        <dbReference type="ARBA" id="ARBA00022679"/>
    </source>
</evidence>
<evidence type="ECO:0000256" key="12">
    <source>
        <dbReference type="ARBA" id="ARBA00023209"/>
    </source>
</evidence>
<keyword evidence="7 16" id="KW-0808">Transferase</keyword>
<protein>
    <recommendedName>
        <fullName evidence="5 15">CDP-diacylglycerol--glycerol-3-phosphate 3-phosphatidyltransferase</fullName>
        <ecNumber evidence="4 15">2.7.8.5</ecNumber>
    </recommendedName>
</protein>
<dbReference type="GO" id="GO:0046474">
    <property type="term" value="P:glycerophospholipid biosynthetic process"/>
    <property type="evidence" value="ECO:0007669"/>
    <property type="project" value="TreeGrafter"/>
</dbReference>